<dbReference type="SUPFAM" id="SSF141322">
    <property type="entry name" value="NfeD domain-like"/>
    <property type="match status" value="1"/>
</dbReference>
<evidence type="ECO:0000256" key="1">
    <source>
        <dbReference type="ARBA" id="ARBA00004141"/>
    </source>
</evidence>
<evidence type="ECO:0000256" key="5">
    <source>
        <dbReference type="SAM" id="Phobius"/>
    </source>
</evidence>
<dbReference type="EMBL" id="AP021874">
    <property type="protein sequence ID" value="BBO67484.1"/>
    <property type="molecule type" value="Genomic_DNA"/>
</dbReference>
<sequence>MDISVQYWHWLVVGMILIMAEIFVPSFTIFWFGLGGLVVAGLMLVFSGISFTWQLFIWAIASCGFTFLWFKFIRPKMTDRTRAGISREAAIGETGQVIRKPEPGRRGMVRFSTPLLGSEEWPFICDSPVDVGDRVSVVDISGNALVVKNA</sequence>
<proteinExistence type="predicted"/>
<dbReference type="PANTHER" id="PTHR33507:SF3">
    <property type="entry name" value="INNER MEMBRANE PROTEIN YBBJ"/>
    <property type="match status" value="1"/>
</dbReference>
<keyword evidence="3 5" id="KW-1133">Transmembrane helix</keyword>
<reference evidence="7 8" key="1">
    <citation type="submission" date="2019-11" db="EMBL/GenBank/DDBJ databases">
        <title>Comparative genomics of hydrocarbon-degrading Desulfosarcina strains.</title>
        <authorList>
            <person name="Watanabe M."/>
            <person name="Kojima H."/>
            <person name="Fukui M."/>
        </authorList>
    </citation>
    <scope>NUCLEOTIDE SEQUENCE [LARGE SCALE GENOMIC DNA]</scope>
    <source>
        <strain evidence="7 8">PL12</strain>
    </source>
</reference>
<dbReference type="AlphaFoldDB" id="A0A5K7YMA1"/>
<protein>
    <submittedName>
        <fullName evidence="7">Membrane protein</fullName>
    </submittedName>
</protein>
<dbReference type="Proteomes" id="UP000427906">
    <property type="component" value="Chromosome"/>
</dbReference>
<dbReference type="RefSeq" id="WP_155315740.1">
    <property type="nucleotide sequence ID" value="NZ_AP021874.1"/>
</dbReference>
<keyword evidence="4 5" id="KW-0472">Membrane</keyword>
<accession>A0A5K7YMA1</accession>
<gene>
    <name evidence="7" type="ORF">DSCA_14140</name>
</gene>
<feature type="domain" description="NfeD-like C-terminal" evidence="6">
    <location>
        <begin position="88"/>
        <end position="148"/>
    </location>
</feature>
<evidence type="ECO:0000313" key="7">
    <source>
        <dbReference type="EMBL" id="BBO67484.1"/>
    </source>
</evidence>
<keyword evidence="2 5" id="KW-0812">Transmembrane</keyword>
<keyword evidence="8" id="KW-1185">Reference proteome</keyword>
<feature type="transmembrane region" description="Helical" evidence="5">
    <location>
        <begin position="29"/>
        <end position="49"/>
    </location>
</feature>
<evidence type="ECO:0000256" key="3">
    <source>
        <dbReference type="ARBA" id="ARBA00022989"/>
    </source>
</evidence>
<feature type="transmembrane region" description="Helical" evidence="5">
    <location>
        <begin position="55"/>
        <end position="73"/>
    </location>
</feature>
<evidence type="ECO:0000313" key="8">
    <source>
        <dbReference type="Proteomes" id="UP000427906"/>
    </source>
</evidence>
<dbReference type="Gene3D" id="2.40.50.140">
    <property type="entry name" value="Nucleic acid-binding proteins"/>
    <property type="match status" value="1"/>
</dbReference>
<dbReference type="KEGG" id="dalk:DSCA_14140"/>
<dbReference type="InterPro" id="IPR052165">
    <property type="entry name" value="Membrane_assoc_protease"/>
</dbReference>
<dbReference type="OrthoDB" id="8536525at2"/>
<dbReference type="GO" id="GO:0005886">
    <property type="term" value="C:plasma membrane"/>
    <property type="evidence" value="ECO:0007669"/>
    <property type="project" value="TreeGrafter"/>
</dbReference>
<name>A0A5K7YMA1_9BACT</name>
<evidence type="ECO:0000256" key="2">
    <source>
        <dbReference type="ARBA" id="ARBA00022692"/>
    </source>
</evidence>
<organism evidence="7 8">
    <name type="scientific">Desulfosarcina alkanivorans</name>
    <dbReference type="NCBI Taxonomy" id="571177"/>
    <lineage>
        <taxon>Bacteria</taxon>
        <taxon>Pseudomonadati</taxon>
        <taxon>Thermodesulfobacteriota</taxon>
        <taxon>Desulfobacteria</taxon>
        <taxon>Desulfobacterales</taxon>
        <taxon>Desulfosarcinaceae</taxon>
        <taxon>Desulfosarcina</taxon>
    </lineage>
</organism>
<dbReference type="Pfam" id="PF01957">
    <property type="entry name" value="NfeD"/>
    <property type="match status" value="1"/>
</dbReference>
<comment type="subcellular location">
    <subcellularLocation>
        <location evidence="1">Membrane</location>
        <topology evidence="1">Multi-pass membrane protein</topology>
    </subcellularLocation>
</comment>
<dbReference type="InterPro" id="IPR002810">
    <property type="entry name" value="NfeD-like_C"/>
</dbReference>
<evidence type="ECO:0000256" key="4">
    <source>
        <dbReference type="ARBA" id="ARBA00023136"/>
    </source>
</evidence>
<feature type="transmembrane region" description="Helical" evidence="5">
    <location>
        <begin position="6"/>
        <end position="24"/>
    </location>
</feature>
<dbReference type="InterPro" id="IPR012340">
    <property type="entry name" value="NA-bd_OB-fold"/>
</dbReference>
<evidence type="ECO:0000259" key="6">
    <source>
        <dbReference type="Pfam" id="PF01957"/>
    </source>
</evidence>
<dbReference type="PANTHER" id="PTHR33507">
    <property type="entry name" value="INNER MEMBRANE PROTEIN YBBJ"/>
    <property type="match status" value="1"/>
</dbReference>